<keyword evidence="17" id="KW-0067">ATP-binding</keyword>
<dbReference type="SUPFAM" id="SSF141734">
    <property type="entry name" value="HisI-like"/>
    <property type="match status" value="1"/>
</dbReference>
<dbReference type="Pfam" id="PF01502">
    <property type="entry name" value="PRA-CH"/>
    <property type="match status" value="1"/>
</dbReference>
<dbReference type="SUPFAM" id="SSF101386">
    <property type="entry name" value="all-alpha NTP pyrophosphatases"/>
    <property type="match status" value="1"/>
</dbReference>
<evidence type="ECO:0000256" key="19">
    <source>
        <dbReference type="ARBA" id="ARBA00023027"/>
    </source>
</evidence>
<evidence type="ECO:0000256" key="15">
    <source>
        <dbReference type="ARBA" id="ARBA00022801"/>
    </source>
</evidence>
<dbReference type="FunFam" id="1.10.287.1080:FF:000002">
    <property type="entry name" value="Histidine biosynthesis bifunctional protein HisIE"/>
    <property type="match status" value="1"/>
</dbReference>
<evidence type="ECO:0000256" key="1">
    <source>
        <dbReference type="ARBA" id="ARBA00000024"/>
    </source>
</evidence>
<evidence type="ECO:0000256" key="22">
    <source>
        <dbReference type="ARBA" id="ARBA00049489"/>
    </source>
</evidence>
<dbReference type="PRINTS" id="PR00083">
    <property type="entry name" value="HOLDHDRGNASE"/>
</dbReference>
<accession>A0A4S9Y079</accession>
<keyword evidence="16" id="KW-0862">Zinc</keyword>
<evidence type="ECO:0000256" key="9">
    <source>
        <dbReference type="ARBA" id="ARBA00012721"/>
    </source>
</evidence>
<name>A0A4S9Y079_AURPU</name>
<keyword evidence="19" id="KW-0520">NAD</keyword>
<evidence type="ECO:0000256" key="13">
    <source>
        <dbReference type="ARBA" id="ARBA00022723"/>
    </source>
</evidence>
<dbReference type="InterPro" id="IPR016161">
    <property type="entry name" value="Ald_DH/histidinol_DH"/>
</dbReference>
<dbReference type="NCBIfam" id="TIGR00069">
    <property type="entry name" value="hisD"/>
    <property type="match status" value="1"/>
</dbReference>
<feature type="compositionally biased region" description="Polar residues" evidence="23">
    <location>
        <begin position="1"/>
        <end position="13"/>
    </location>
</feature>
<protein>
    <recommendedName>
        <fullName evidence="11">Histidine biosynthesis trifunctional protein</fullName>
        <ecNumber evidence="10">1.1.1.23</ecNumber>
        <ecNumber evidence="9">3.5.4.19</ecNumber>
        <ecNumber evidence="8">3.6.1.31</ecNumber>
    </recommendedName>
</protein>
<keyword evidence="20" id="KW-0368">Histidine biosynthesis</keyword>
<sequence length="953" mass="102787">MGGQSWSFVCEQNGTTTGKTKGQEPMRNMDSSPGSELGRKPPSGTMEEEIKAIFISIDHFHRSASPKLRPDRIATHIHTTVVHTMSVPFLPAIDLAQGLNASTGLSAASLGHVGAVYAVATQQTIDAAFDHLKQTATRFGTFFDCTKLESTDDILSLLDAGAVKVFVSSSQLQNIQNKNVDASRLVLSLAGAGNSALDVLQGNEVGIYLAGIADVTAVESLLEAYGSNRPPVYVSLAQPTLEKALQIAHINATPVIAAQHLTVDPKNQSSLIPAAPLLLANATTDRPDRLFTTLVTDERGVALGLVYSSEESISESLRTGRGVFNSRKRGLWYKGDTSGDIQELIRIDKDCDGDALRFIVHQKGRGFCHLATPTCFGDYAGLSRLEKTLSSRKRSAPEGSYTARLFNDPKMLSAKILEEAQELVDATDKDNIAAEAADVIYFALTKCIANDVSLEDIERNLDAKNLKVKRRKGDAKPQFAEKVGMQVNGDKEMVKEAASVPKAKEDPAGTVDGRISMRRYYTTKETKDTVQQALQRPSQKSTDRIMGIVNPIIEGVRKGGDKALLEYTHKFEKATSLSTTVLKAPFPENLMQIAPETKEAIDISYENIRKFHAAQETEDLRVETMPGVVCSRFVRPIERVGLYVPGGTAVLPSTTLMLGVPAKVAGCKKIVIASPPRSDGSITPEIVYVAHKVGAESIVLAGGAQAVAAMAYGTESVTKVDKILGPGNQFVTAAKMIVSNDTSAGVSIDMPAGPSEVMVIADKTSNPAFVASDLLSQAEHGVDSQVVLIAIDMSEQELQAVEDELHNQAMALPRVDIVRGAIAHSLTLVVKTREEAMELSNFYAPEHLILQVEDAEAYTETVENAGSVFIGPWTPESVGDYSAGVNHSLPTYGYAKQYSGVNLSSYVKHITSSNLTAQGLRNVGKAVMQLAKVEQLEAHRRAVEIRMEHMDKQ</sequence>
<dbReference type="InterPro" id="IPR021130">
    <property type="entry name" value="PRib-ATP_PPHydrolase-like"/>
</dbReference>
<dbReference type="PROSITE" id="PS00611">
    <property type="entry name" value="HISOL_DEHYDROGENASE"/>
    <property type="match status" value="1"/>
</dbReference>
<keyword evidence="18" id="KW-0560">Oxidoreductase</keyword>
<evidence type="ECO:0000256" key="10">
    <source>
        <dbReference type="ARBA" id="ARBA00012965"/>
    </source>
</evidence>
<dbReference type="FunFam" id="3.10.20.810:FF:000002">
    <property type="entry name" value="Histidine biosynthesis trifunctional protein"/>
    <property type="match status" value="1"/>
</dbReference>
<dbReference type="Gene3D" id="3.10.20.810">
    <property type="entry name" value="Phosphoribosyl-AMP cyclohydrolase"/>
    <property type="match status" value="1"/>
</dbReference>
<evidence type="ECO:0000313" key="25">
    <source>
        <dbReference type="EMBL" id="THZ84821.1"/>
    </source>
</evidence>
<evidence type="ECO:0000256" key="5">
    <source>
        <dbReference type="ARBA" id="ARBA00005169"/>
    </source>
</evidence>
<dbReference type="InterPro" id="IPR008179">
    <property type="entry name" value="HisE"/>
</dbReference>
<dbReference type="InterPro" id="IPR016298">
    <property type="entry name" value="Histidine_synth_trifunct"/>
</dbReference>
<comment type="catalytic activity">
    <reaction evidence="22">
        <text>L-histidinol + 2 NAD(+) + H2O = L-histidine + 2 NADH + 3 H(+)</text>
        <dbReference type="Rhea" id="RHEA:20641"/>
        <dbReference type="ChEBI" id="CHEBI:15377"/>
        <dbReference type="ChEBI" id="CHEBI:15378"/>
        <dbReference type="ChEBI" id="CHEBI:57540"/>
        <dbReference type="ChEBI" id="CHEBI:57595"/>
        <dbReference type="ChEBI" id="CHEBI:57699"/>
        <dbReference type="ChEBI" id="CHEBI:57945"/>
        <dbReference type="EC" id="1.1.1.23"/>
    </reaction>
</comment>
<reference evidence="25 26" key="1">
    <citation type="submission" date="2018-10" db="EMBL/GenBank/DDBJ databases">
        <title>Fifty Aureobasidium pullulans genomes reveal a recombining polyextremotolerant generalist.</title>
        <authorList>
            <person name="Gostincar C."/>
            <person name="Turk M."/>
            <person name="Zajc J."/>
            <person name="Gunde-Cimerman N."/>
        </authorList>
    </citation>
    <scope>NUCLEOTIDE SEQUENCE [LARGE SCALE GENOMIC DNA]</scope>
    <source>
        <strain evidence="25 26">EXF-3403</strain>
    </source>
</reference>
<comment type="cofactor">
    <cofactor evidence="3">
        <name>Zn(2+)</name>
        <dbReference type="ChEBI" id="CHEBI:29105"/>
    </cofactor>
</comment>
<evidence type="ECO:0000256" key="12">
    <source>
        <dbReference type="ARBA" id="ARBA00022605"/>
    </source>
</evidence>
<dbReference type="Gene3D" id="1.20.5.1300">
    <property type="match status" value="1"/>
</dbReference>
<dbReference type="Proteomes" id="UP000310039">
    <property type="component" value="Unassembled WGS sequence"/>
</dbReference>
<dbReference type="GO" id="GO:0004635">
    <property type="term" value="F:phosphoribosyl-AMP cyclohydrolase activity"/>
    <property type="evidence" value="ECO:0007669"/>
    <property type="project" value="UniProtKB-EC"/>
</dbReference>
<evidence type="ECO:0000256" key="20">
    <source>
        <dbReference type="ARBA" id="ARBA00023102"/>
    </source>
</evidence>
<keyword evidence="14" id="KW-0547">Nucleotide-binding</keyword>
<dbReference type="Gene3D" id="1.10.287.1080">
    <property type="entry name" value="MazG-like"/>
    <property type="match status" value="1"/>
</dbReference>
<dbReference type="GO" id="GO:0005829">
    <property type="term" value="C:cytosol"/>
    <property type="evidence" value="ECO:0007669"/>
    <property type="project" value="TreeGrafter"/>
</dbReference>
<dbReference type="GO" id="GO:0000105">
    <property type="term" value="P:L-histidine biosynthetic process"/>
    <property type="evidence" value="ECO:0007669"/>
    <property type="project" value="UniProtKB-UniPathway"/>
</dbReference>
<feature type="domain" description="Phosphoribosyl-AMP cyclohydrolase" evidence="24">
    <location>
        <begin position="305"/>
        <end position="376"/>
    </location>
</feature>
<comment type="caution">
    <text evidence="25">The sequence shown here is derived from an EMBL/GenBank/DDBJ whole genome shotgun (WGS) entry which is preliminary data.</text>
</comment>
<dbReference type="EC" id="1.1.1.23" evidence="10"/>
<dbReference type="AlphaFoldDB" id="A0A4S9Y079"/>
<dbReference type="SUPFAM" id="SSF53720">
    <property type="entry name" value="ALDH-like"/>
    <property type="match status" value="1"/>
</dbReference>
<evidence type="ECO:0000256" key="4">
    <source>
        <dbReference type="ARBA" id="ARBA00004940"/>
    </source>
</evidence>
<dbReference type="Pfam" id="PF00815">
    <property type="entry name" value="Histidinol_dh"/>
    <property type="match status" value="1"/>
</dbReference>
<evidence type="ECO:0000256" key="7">
    <source>
        <dbReference type="ARBA" id="ARBA00008260"/>
    </source>
</evidence>
<dbReference type="GO" id="GO:0046872">
    <property type="term" value="F:metal ion binding"/>
    <property type="evidence" value="ECO:0007669"/>
    <property type="project" value="UniProtKB-KW"/>
</dbReference>
<dbReference type="HAMAP" id="MF_01024">
    <property type="entry name" value="HisD"/>
    <property type="match status" value="1"/>
</dbReference>
<feature type="region of interest" description="Disordered" evidence="23">
    <location>
        <begin position="1"/>
        <end position="45"/>
    </location>
</feature>
<evidence type="ECO:0000256" key="11">
    <source>
        <dbReference type="ARBA" id="ARBA00017884"/>
    </source>
</evidence>
<evidence type="ECO:0000256" key="14">
    <source>
        <dbReference type="ARBA" id="ARBA00022741"/>
    </source>
</evidence>
<evidence type="ECO:0000259" key="24">
    <source>
        <dbReference type="Pfam" id="PF01502"/>
    </source>
</evidence>
<evidence type="ECO:0000256" key="3">
    <source>
        <dbReference type="ARBA" id="ARBA00001947"/>
    </source>
</evidence>
<dbReference type="Gene3D" id="3.40.50.1980">
    <property type="entry name" value="Nitrogenase molybdenum iron protein domain"/>
    <property type="match status" value="2"/>
</dbReference>
<keyword evidence="12" id="KW-0028">Amino-acid biosynthesis</keyword>
<evidence type="ECO:0000256" key="2">
    <source>
        <dbReference type="ARBA" id="ARBA00001460"/>
    </source>
</evidence>
<keyword evidence="15" id="KW-0378">Hydrolase</keyword>
<comment type="similarity">
    <text evidence="7">In the C-terminal section; belongs to the histidinol dehydrogenase family.</text>
</comment>
<dbReference type="EC" id="3.6.1.31" evidence="8"/>
<dbReference type="GO" id="GO:0051287">
    <property type="term" value="F:NAD binding"/>
    <property type="evidence" value="ECO:0007669"/>
    <property type="project" value="InterPro"/>
</dbReference>
<dbReference type="InterPro" id="IPR038019">
    <property type="entry name" value="PRib_AMP_CycHydrolase_sf"/>
</dbReference>
<comment type="pathway">
    <text evidence="5">Amino-acid biosynthesis; L-histidine biosynthesis; L-histidine from 5-phospho-alpha-D-ribose 1-diphosphate: step 3/9.</text>
</comment>
<gene>
    <name evidence="25" type="ORF">D6C84_03794</name>
</gene>
<organism evidence="25 26">
    <name type="scientific">Aureobasidium pullulans</name>
    <name type="common">Black yeast</name>
    <name type="synonym">Pullularia pullulans</name>
    <dbReference type="NCBI Taxonomy" id="5580"/>
    <lineage>
        <taxon>Eukaryota</taxon>
        <taxon>Fungi</taxon>
        <taxon>Dikarya</taxon>
        <taxon>Ascomycota</taxon>
        <taxon>Pezizomycotina</taxon>
        <taxon>Dothideomycetes</taxon>
        <taxon>Dothideomycetidae</taxon>
        <taxon>Dothideales</taxon>
        <taxon>Saccotheciaceae</taxon>
        <taxon>Aureobasidium</taxon>
    </lineage>
</organism>
<evidence type="ECO:0000256" key="18">
    <source>
        <dbReference type="ARBA" id="ARBA00023002"/>
    </source>
</evidence>
<dbReference type="Pfam" id="PF01503">
    <property type="entry name" value="PRA-PH"/>
    <property type="match status" value="1"/>
</dbReference>
<evidence type="ECO:0000256" key="17">
    <source>
        <dbReference type="ARBA" id="ARBA00022840"/>
    </source>
</evidence>
<dbReference type="EC" id="3.5.4.19" evidence="9"/>
<dbReference type="CDD" id="cd11546">
    <property type="entry name" value="NTP-PPase_His4"/>
    <property type="match status" value="1"/>
</dbReference>
<dbReference type="InterPro" id="IPR012131">
    <property type="entry name" value="Hstdl_DH"/>
</dbReference>
<dbReference type="FunFam" id="3.40.50.1980:FF:000050">
    <property type="entry name" value="Histidine biosynthesis trifunctional protein"/>
    <property type="match status" value="1"/>
</dbReference>
<dbReference type="GO" id="GO:0004399">
    <property type="term" value="F:histidinol dehydrogenase activity"/>
    <property type="evidence" value="ECO:0007669"/>
    <property type="project" value="UniProtKB-EC"/>
</dbReference>
<dbReference type="InterPro" id="IPR001692">
    <property type="entry name" value="Histidinol_DH_CS"/>
</dbReference>
<evidence type="ECO:0000256" key="23">
    <source>
        <dbReference type="SAM" id="MobiDB-lite"/>
    </source>
</evidence>
<dbReference type="GO" id="GO:0005524">
    <property type="term" value="F:ATP binding"/>
    <property type="evidence" value="ECO:0007669"/>
    <property type="project" value="UniProtKB-KW"/>
</dbReference>
<dbReference type="PIRSF" id="PIRSF001257">
    <property type="entry name" value="His_trifunctional"/>
    <property type="match status" value="1"/>
</dbReference>
<dbReference type="InterPro" id="IPR002496">
    <property type="entry name" value="PRib_AMP_CycHydrolase_dom"/>
</dbReference>
<keyword evidence="13" id="KW-0479">Metal-binding</keyword>
<keyword evidence="21" id="KW-0511">Multifunctional enzyme</keyword>
<comment type="catalytic activity">
    <reaction evidence="2">
        <text>1-(5-phospho-beta-D-ribosyl)-ATP + H2O = 1-(5-phospho-beta-D-ribosyl)-5'-AMP + diphosphate + H(+)</text>
        <dbReference type="Rhea" id="RHEA:22828"/>
        <dbReference type="ChEBI" id="CHEBI:15377"/>
        <dbReference type="ChEBI" id="CHEBI:15378"/>
        <dbReference type="ChEBI" id="CHEBI:33019"/>
        <dbReference type="ChEBI" id="CHEBI:59457"/>
        <dbReference type="ChEBI" id="CHEBI:73183"/>
        <dbReference type="EC" id="3.6.1.31"/>
    </reaction>
</comment>
<dbReference type="EMBL" id="QZBT01000040">
    <property type="protein sequence ID" value="THZ84821.1"/>
    <property type="molecule type" value="Genomic_DNA"/>
</dbReference>
<comment type="pathway">
    <text evidence="4">Amino-acid biosynthesis; L-histidine biosynthesis; L-histidine from 5-phospho-alpha-D-ribose 1-diphosphate: step 9/9.</text>
</comment>
<dbReference type="PANTHER" id="PTHR21256:SF2">
    <property type="entry name" value="HISTIDINE BIOSYNTHESIS TRIFUNCTIONAL PROTEIN"/>
    <property type="match status" value="1"/>
</dbReference>
<dbReference type="NCBIfam" id="TIGR03188">
    <property type="entry name" value="histidine_hisI"/>
    <property type="match status" value="1"/>
</dbReference>
<dbReference type="CDD" id="cd06572">
    <property type="entry name" value="Histidinol_dh"/>
    <property type="match status" value="1"/>
</dbReference>
<dbReference type="FunFam" id="3.40.50.1980:FF:000001">
    <property type="entry name" value="Histidinol dehydrogenase"/>
    <property type="match status" value="1"/>
</dbReference>
<evidence type="ECO:0000313" key="26">
    <source>
        <dbReference type="Proteomes" id="UP000310039"/>
    </source>
</evidence>
<dbReference type="UniPathway" id="UPA00031">
    <property type="reaction ID" value="UER00007"/>
</dbReference>
<dbReference type="FunFam" id="1.20.5.1300:FF:000001">
    <property type="entry name" value="Histidine biosynthesis trifunctional protein"/>
    <property type="match status" value="1"/>
</dbReference>
<evidence type="ECO:0000256" key="6">
    <source>
        <dbReference type="ARBA" id="ARBA00005204"/>
    </source>
</evidence>
<evidence type="ECO:0000256" key="8">
    <source>
        <dbReference type="ARBA" id="ARBA00012414"/>
    </source>
</evidence>
<evidence type="ECO:0000256" key="21">
    <source>
        <dbReference type="ARBA" id="ARBA00023268"/>
    </source>
</evidence>
<comment type="pathway">
    <text evidence="6">Amino-acid biosynthesis; L-histidine biosynthesis; L-histidine from 5-phospho-alpha-D-ribose 1-diphosphate: step 2/9.</text>
</comment>
<dbReference type="GO" id="GO:0004636">
    <property type="term" value="F:phosphoribosyl-ATP diphosphatase activity"/>
    <property type="evidence" value="ECO:0007669"/>
    <property type="project" value="UniProtKB-EC"/>
</dbReference>
<dbReference type="PANTHER" id="PTHR21256">
    <property type="entry name" value="HISTIDINOL DEHYDROGENASE HDH"/>
    <property type="match status" value="1"/>
</dbReference>
<evidence type="ECO:0000256" key="16">
    <source>
        <dbReference type="ARBA" id="ARBA00022833"/>
    </source>
</evidence>
<comment type="catalytic activity">
    <reaction evidence="1">
        <text>1-(5-phospho-beta-D-ribosyl)-5'-AMP + H2O = 1-(5-phospho-beta-D-ribosyl)-5-[(5-phospho-beta-D-ribosylamino)methylideneamino]imidazole-4-carboxamide</text>
        <dbReference type="Rhea" id="RHEA:20049"/>
        <dbReference type="ChEBI" id="CHEBI:15377"/>
        <dbReference type="ChEBI" id="CHEBI:58435"/>
        <dbReference type="ChEBI" id="CHEBI:59457"/>
        <dbReference type="EC" id="3.5.4.19"/>
    </reaction>
</comment>
<proteinExistence type="inferred from homology"/>